<name>A0AAV9DJ07_ACOCL</name>
<keyword evidence="3" id="KW-1185">Reference proteome</keyword>
<evidence type="ECO:0000313" key="3">
    <source>
        <dbReference type="Proteomes" id="UP001180020"/>
    </source>
</evidence>
<reference evidence="2" key="2">
    <citation type="submission" date="2023-06" db="EMBL/GenBank/DDBJ databases">
        <authorList>
            <person name="Ma L."/>
            <person name="Liu K.-W."/>
            <person name="Li Z."/>
            <person name="Hsiao Y.-Y."/>
            <person name="Qi Y."/>
            <person name="Fu T."/>
            <person name="Tang G."/>
            <person name="Zhang D."/>
            <person name="Sun W.-H."/>
            <person name="Liu D.-K."/>
            <person name="Li Y."/>
            <person name="Chen G.-Z."/>
            <person name="Liu X.-D."/>
            <person name="Liao X.-Y."/>
            <person name="Jiang Y.-T."/>
            <person name="Yu X."/>
            <person name="Hao Y."/>
            <person name="Huang J."/>
            <person name="Zhao X.-W."/>
            <person name="Ke S."/>
            <person name="Chen Y.-Y."/>
            <person name="Wu W.-L."/>
            <person name="Hsu J.-L."/>
            <person name="Lin Y.-F."/>
            <person name="Huang M.-D."/>
            <person name="Li C.-Y."/>
            <person name="Huang L."/>
            <person name="Wang Z.-W."/>
            <person name="Zhao X."/>
            <person name="Zhong W.-Y."/>
            <person name="Peng D.-H."/>
            <person name="Ahmad S."/>
            <person name="Lan S."/>
            <person name="Zhang J.-S."/>
            <person name="Tsai W.-C."/>
            <person name="Van De Peer Y."/>
            <person name="Liu Z.-J."/>
        </authorList>
    </citation>
    <scope>NUCLEOTIDE SEQUENCE</scope>
    <source>
        <strain evidence="2">CP</strain>
        <tissue evidence="2">Leaves</tissue>
    </source>
</reference>
<dbReference type="AlphaFoldDB" id="A0AAV9DJ07"/>
<dbReference type="Proteomes" id="UP001180020">
    <property type="component" value="Unassembled WGS sequence"/>
</dbReference>
<protein>
    <submittedName>
        <fullName evidence="2">Uncharacterized protein</fullName>
    </submittedName>
</protein>
<accession>A0AAV9DJ07</accession>
<gene>
    <name evidence="2" type="ORF">QJS10_CPB13g01187</name>
</gene>
<organism evidence="2 3">
    <name type="scientific">Acorus calamus</name>
    <name type="common">Sweet flag</name>
    <dbReference type="NCBI Taxonomy" id="4465"/>
    <lineage>
        <taxon>Eukaryota</taxon>
        <taxon>Viridiplantae</taxon>
        <taxon>Streptophyta</taxon>
        <taxon>Embryophyta</taxon>
        <taxon>Tracheophyta</taxon>
        <taxon>Spermatophyta</taxon>
        <taxon>Magnoliopsida</taxon>
        <taxon>Liliopsida</taxon>
        <taxon>Acoraceae</taxon>
        <taxon>Acorus</taxon>
    </lineage>
</organism>
<evidence type="ECO:0000313" key="2">
    <source>
        <dbReference type="EMBL" id="KAK1300774.1"/>
    </source>
</evidence>
<proteinExistence type="predicted"/>
<feature type="region of interest" description="Disordered" evidence="1">
    <location>
        <begin position="32"/>
        <end position="57"/>
    </location>
</feature>
<reference evidence="2" key="1">
    <citation type="journal article" date="2023" name="Nat. Commun.">
        <title>Diploid and tetraploid genomes of Acorus and the evolution of monocots.</title>
        <authorList>
            <person name="Ma L."/>
            <person name="Liu K.W."/>
            <person name="Li Z."/>
            <person name="Hsiao Y.Y."/>
            <person name="Qi Y."/>
            <person name="Fu T."/>
            <person name="Tang G.D."/>
            <person name="Zhang D."/>
            <person name="Sun W.H."/>
            <person name="Liu D.K."/>
            <person name="Li Y."/>
            <person name="Chen G.Z."/>
            <person name="Liu X.D."/>
            <person name="Liao X.Y."/>
            <person name="Jiang Y.T."/>
            <person name="Yu X."/>
            <person name="Hao Y."/>
            <person name="Huang J."/>
            <person name="Zhao X.W."/>
            <person name="Ke S."/>
            <person name="Chen Y.Y."/>
            <person name="Wu W.L."/>
            <person name="Hsu J.L."/>
            <person name="Lin Y.F."/>
            <person name="Huang M.D."/>
            <person name="Li C.Y."/>
            <person name="Huang L."/>
            <person name="Wang Z.W."/>
            <person name="Zhao X."/>
            <person name="Zhong W.Y."/>
            <person name="Peng D.H."/>
            <person name="Ahmad S."/>
            <person name="Lan S."/>
            <person name="Zhang J.S."/>
            <person name="Tsai W.C."/>
            <person name="Van de Peer Y."/>
            <person name="Liu Z.J."/>
        </authorList>
    </citation>
    <scope>NUCLEOTIDE SEQUENCE</scope>
    <source>
        <strain evidence="2">CP</strain>
    </source>
</reference>
<evidence type="ECO:0000256" key="1">
    <source>
        <dbReference type="SAM" id="MobiDB-lite"/>
    </source>
</evidence>
<dbReference type="EMBL" id="JAUJYO010000013">
    <property type="protein sequence ID" value="KAK1300774.1"/>
    <property type="molecule type" value="Genomic_DNA"/>
</dbReference>
<comment type="caution">
    <text evidence="2">The sequence shown here is derived from an EMBL/GenBank/DDBJ whole genome shotgun (WGS) entry which is preliminary data.</text>
</comment>
<sequence>MGCAPHHIPTWGGGEGHMWVRGGVRDVFPTAAASASSRVGGDPPGEDPCETGFVSYN</sequence>